<evidence type="ECO:0000256" key="1">
    <source>
        <dbReference type="ARBA" id="ARBA00022679"/>
    </source>
</evidence>
<accession>A0A2H5Y805</accession>
<dbReference type="InterPro" id="IPR000182">
    <property type="entry name" value="GNAT_dom"/>
</dbReference>
<dbReference type="PANTHER" id="PTHR43877">
    <property type="entry name" value="AMINOALKYLPHOSPHONATE N-ACETYLTRANSFERASE-RELATED-RELATED"/>
    <property type="match status" value="1"/>
</dbReference>
<dbReference type="EC" id="2.3.1.-" evidence="4"/>
<evidence type="ECO:0000256" key="2">
    <source>
        <dbReference type="ARBA" id="ARBA00023315"/>
    </source>
</evidence>
<protein>
    <submittedName>
        <fullName evidence="4">Acetyltransferase YpeA</fullName>
        <ecNumber evidence="4">2.3.1.-</ecNumber>
    </submittedName>
</protein>
<dbReference type="AlphaFoldDB" id="A0A2H5Y805"/>
<evidence type="ECO:0000259" key="3">
    <source>
        <dbReference type="PROSITE" id="PS51186"/>
    </source>
</evidence>
<feature type="domain" description="N-acetyltransferase" evidence="3">
    <location>
        <begin position="145"/>
        <end position="285"/>
    </location>
</feature>
<reference evidence="5" key="1">
    <citation type="submission" date="2017-09" db="EMBL/GenBank/DDBJ databases">
        <title>Metaegenomics of thermophilic ammonia-oxidizing enrichment culture.</title>
        <authorList>
            <person name="Kato S."/>
            <person name="Suzuki K."/>
        </authorList>
    </citation>
    <scope>NUCLEOTIDE SEQUENCE [LARGE SCALE GENOMIC DNA]</scope>
</reference>
<feature type="domain" description="N-acetyltransferase" evidence="3">
    <location>
        <begin position="3"/>
        <end position="150"/>
    </location>
</feature>
<keyword evidence="2 4" id="KW-0012">Acyltransferase</keyword>
<dbReference type="EMBL" id="BEHY01000052">
    <property type="protein sequence ID" value="GBD09584.1"/>
    <property type="molecule type" value="Genomic_DNA"/>
</dbReference>
<sequence>MRTLARPATRADRTAILQLVRGHQRTQLALDWWSLDEWLDAPTAWVVERMGQIVAFWLGVQVDSPVAWLRGAAVADGEDPVALFEQLWPHFARALAHQGAEQVVGMAYGEWLEPVYQAVGFTRQTVVITLRKEDWRIPEIPAIPIHIRRATLADIPRIAEVDRQAFEPMWWYGPTILTRAWHQVPHFIVAEEEGEIIGYAFTDLYGMHGHIVRLAVHPAHQGRTIGARLLAESLRYLIDLGAYPITLNTQIENRTSQALYRRFGFRPTGQEVSIWGCRLTGGEGP</sequence>
<dbReference type="Gene3D" id="3.40.630.30">
    <property type="match status" value="2"/>
</dbReference>
<evidence type="ECO:0000313" key="4">
    <source>
        <dbReference type="EMBL" id="GBD09584.1"/>
    </source>
</evidence>
<dbReference type="InterPro" id="IPR050832">
    <property type="entry name" value="Bact_Acetyltransf"/>
</dbReference>
<gene>
    <name evidence="4" type="primary">ypeA</name>
    <name evidence="4" type="ORF">HRbin22_01841</name>
</gene>
<dbReference type="GO" id="GO:0016747">
    <property type="term" value="F:acyltransferase activity, transferring groups other than amino-acyl groups"/>
    <property type="evidence" value="ECO:0007669"/>
    <property type="project" value="InterPro"/>
</dbReference>
<dbReference type="SUPFAM" id="SSF55729">
    <property type="entry name" value="Acyl-CoA N-acyltransferases (Nat)"/>
    <property type="match status" value="1"/>
</dbReference>
<dbReference type="Proteomes" id="UP000236642">
    <property type="component" value="Unassembled WGS sequence"/>
</dbReference>
<keyword evidence="1 4" id="KW-0808">Transferase</keyword>
<comment type="caution">
    <text evidence="4">The sequence shown here is derived from an EMBL/GenBank/DDBJ whole genome shotgun (WGS) entry which is preliminary data.</text>
</comment>
<proteinExistence type="predicted"/>
<name>A0A2H5Y805_9CHLR</name>
<dbReference type="CDD" id="cd04301">
    <property type="entry name" value="NAT_SF"/>
    <property type="match status" value="1"/>
</dbReference>
<organism evidence="4 5">
    <name type="scientific">Candidatus Thermoflexus japonica</name>
    <dbReference type="NCBI Taxonomy" id="2035417"/>
    <lineage>
        <taxon>Bacteria</taxon>
        <taxon>Bacillati</taxon>
        <taxon>Chloroflexota</taxon>
        <taxon>Thermoflexia</taxon>
        <taxon>Thermoflexales</taxon>
        <taxon>Thermoflexaceae</taxon>
        <taxon>Thermoflexus</taxon>
    </lineage>
</organism>
<dbReference type="Pfam" id="PF00583">
    <property type="entry name" value="Acetyltransf_1"/>
    <property type="match status" value="1"/>
</dbReference>
<evidence type="ECO:0000313" key="5">
    <source>
        <dbReference type="Proteomes" id="UP000236642"/>
    </source>
</evidence>
<dbReference type="PROSITE" id="PS51186">
    <property type="entry name" value="GNAT"/>
    <property type="match status" value="2"/>
</dbReference>
<dbReference type="InterPro" id="IPR016181">
    <property type="entry name" value="Acyl_CoA_acyltransferase"/>
</dbReference>